<evidence type="ECO:0000256" key="13">
    <source>
        <dbReference type="ARBA" id="ARBA00079040"/>
    </source>
</evidence>
<keyword evidence="6" id="KW-0833">Ubl conjugation pathway</keyword>
<evidence type="ECO:0000256" key="12">
    <source>
        <dbReference type="ARBA" id="ARBA00076940"/>
    </source>
</evidence>
<keyword evidence="7" id="KW-0862">Zinc</keyword>
<feature type="compositionally biased region" description="Basic residues" evidence="16">
    <location>
        <begin position="554"/>
        <end position="580"/>
    </location>
</feature>
<evidence type="ECO:0000256" key="3">
    <source>
        <dbReference type="ARBA" id="ARBA00022679"/>
    </source>
</evidence>
<keyword evidence="19" id="KW-1185">Reference proteome</keyword>
<dbReference type="Pfam" id="PF00097">
    <property type="entry name" value="zf-C3HC4"/>
    <property type="match status" value="1"/>
</dbReference>
<dbReference type="PANTHER" id="PTHR46077">
    <property type="entry name" value="E3 UBIQUITIN-PROTEIN LIGASE TOPORS"/>
    <property type="match status" value="1"/>
</dbReference>
<feature type="compositionally biased region" description="Low complexity" evidence="16">
    <location>
        <begin position="16"/>
        <end position="30"/>
    </location>
</feature>
<dbReference type="InterPro" id="IPR058746">
    <property type="entry name" value="Znf_RING-type_Topors"/>
</dbReference>
<dbReference type="SMART" id="SM00184">
    <property type="entry name" value="RING"/>
    <property type="match status" value="1"/>
</dbReference>
<evidence type="ECO:0000256" key="4">
    <source>
        <dbReference type="ARBA" id="ARBA00022723"/>
    </source>
</evidence>
<dbReference type="CDD" id="cd16574">
    <property type="entry name" value="RING-HC_Topors"/>
    <property type="match status" value="1"/>
</dbReference>
<evidence type="ECO:0000256" key="15">
    <source>
        <dbReference type="PROSITE-ProRule" id="PRU00175"/>
    </source>
</evidence>
<dbReference type="Pfam" id="PF26084">
    <property type="entry name" value="PWI_Topors"/>
    <property type="match status" value="1"/>
</dbReference>
<dbReference type="InterPro" id="IPR018957">
    <property type="entry name" value="Znf_C3HC4_RING-type"/>
</dbReference>
<dbReference type="FunFam" id="3.30.40.10:FF:000136">
    <property type="entry name" value="E3 ubiquitin-protein ligase Topors"/>
    <property type="match status" value="1"/>
</dbReference>
<evidence type="ECO:0000256" key="1">
    <source>
        <dbReference type="ARBA" id="ARBA00000900"/>
    </source>
</evidence>
<dbReference type="PROSITE" id="PS00518">
    <property type="entry name" value="ZF_RING_1"/>
    <property type="match status" value="1"/>
</dbReference>
<feature type="domain" description="RING-type" evidence="17">
    <location>
        <begin position="51"/>
        <end position="90"/>
    </location>
</feature>
<keyword evidence="4" id="KW-0479">Metal-binding</keyword>
<feature type="region of interest" description="Disordered" evidence="16">
    <location>
        <begin position="413"/>
        <end position="607"/>
    </location>
</feature>
<dbReference type="GO" id="GO:0061630">
    <property type="term" value="F:ubiquitin protein ligase activity"/>
    <property type="evidence" value="ECO:0007669"/>
    <property type="project" value="UniProtKB-EC"/>
</dbReference>
<proteinExistence type="predicted"/>
<dbReference type="GO" id="GO:0000209">
    <property type="term" value="P:protein polyubiquitination"/>
    <property type="evidence" value="ECO:0007669"/>
    <property type="project" value="TreeGrafter"/>
</dbReference>
<organism evidence="18 19">
    <name type="scientific">Artemia franciscana</name>
    <name type="common">Brine shrimp</name>
    <name type="synonym">Artemia sanfranciscana</name>
    <dbReference type="NCBI Taxonomy" id="6661"/>
    <lineage>
        <taxon>Eukaryota</taxon>
        <taxon>Metazoa</taxon>
        <taxon>Ecdysozoa</taxon>
        <taxon>Arthropoda</taxon>
        <taxon>Crustacea</taxon>
        <taxon>Branchiopoda</taxon>
        <taxon>Anostraca</taxon>
        <taxon>Artemiidae</taxon>
        <taxon>Artemia</taxon>
    </lineage>
</organism>
<comment type="caution">
    <text evidence="18">The sequence shown here is derived from an EMBL/GenBank/DDBJ whole genome shotgun (WGS) entry which is preliminary data.</text>
</comment>
<evidence type="ECO:0000256" key="7">
    <source>
        <dbReference type="ARBA" id="ARBA00022833"/>
    </source>
</evidence>
<keyword evidence="9" id="KW-0804">Transcription</keyword>
<dbReference type="GO" id="GO:0008270">
    <property type="term" value="F:zinc ion binding"/>
    <property type="evidence" value="ECO:0007669"/>
    <property type="project" value="UniProtKB-KW"/>
</dbReference>
<name>A0AA88I957_ARTSF</name>
<dbReference type="InterPro" id="IPR017907">
    <property type="entry name" value="Znf_RING_CS"/>
</dbReference>
<feature type="compositionally biased region" description="Polar residues" evidence="16">
    <location>
        <begin position="31"/>
        <end position="47"/>
    </location>
</feature>
<dbReference type="Gene3D" id="3.30.40.10">
    <property type="entry name" value="Zinc/RING finger domain, C3HC4 (zinc finger)"/>
    <property type="match status" value="1"/>
</dbReference>
<evidence type="ECO:0000256" key="10">
    <source>
        <dbReference type="ARBA" id="ARBA00071236"/>
    </source>
</evidence>
<dbReference type="PROSITE" id="PS50089">
    <property type="entry name" value="ZF_RING_2"/>
    <property type="match status" value="1"/>
</dbReference>
<keyword evidence="5 15" id="KW-0863">Zinc-finger</keyword>
<dbReference type="PANTHER" id="PTHR46077:SF1">
    <property type="entry name" value="TOP1 BINDING ARGININE_SERINE RICH PROTEIN, E3 UBIQUITIN LIGASE"/>
    <property type="match status" value="1"/>
</dbReference>
<feature type="compositionally biased region" description="Basic and acidic residues" evidence="16">
    <location>
        <begin position="521"/>
        <end position="536"/>
    </location>
</feature>
<evidence type="ECO:0000256" key="14">
    <source>
        <dbReference type="ARBA" id="ARBA00079184"/>
    </source>
</evidence>
<feature type="region of interest" description="Disordered" evidence="16">
    <location>
        <begin position="1"/>
        <end position="48"/>
    </location>
</feature>
<dbReference type="AlphaFoldDB" id="A0AA88I957"/>
<dbReference type="EC" id="2.3.2.27" evidence="2"/>
<evidence type="ECO:0000256" key="5">
    <source>
        <dbReference type="ARBA" id="ARBA00022771"/>
    </source>
</evidence>
<evidence type="ECO:0000256" key="8">
    <source>
        <dbReference type="ARBA" id="ARBA00023015"/>
    </source>
</evidence>
<evidence type="ECO:0000313" key="19">
    <source>
        <dbReference type="Proteomes" id="UP001187531"/>
    </source>
</evidence>
<dbReference type="InterPro" id="IPR058745">
    <property type="entry name" value="PWI_Topors"/>
</dbReference>
<evidence type="ECO:0000256" key="6">
    <source>
        <dbReference type="ARBA" id="ARBA00022786"/>
    </source>
</evidence>
<gene>
    <name evidence="18" type="ORF">QYM36_002687</name>
</gene>
<feature type="region of interest" description="Disordered" evidence="16">
    <location>
        <begin position="303"/>
        <end position="332"/>
    </location>
</feature>
<keyword evidence="3" id="KW-0808">Transferase</keyword>
<evidence type="ECO:0000256" key="16">
    <source>
        <dbReference type="SAM" id="MobiDB-lite"/>
    </source>
</evidence>
<accession>A0AA88I957</accession>
<evidence type="ECO:0000256" key="9">
    <source>
        <dbReference type="ARBA" id="ARBA00023163"/>
    </source>
</evidence>
<protein>
    <recommendedName>
        <fullName evidence="10">E3 ubiquitin-protein ligase Topors</fullName>
        <ecNumber evidence="2">2.3.2.27</ecNumber>
    </recommendedName>
    <alternativeName>
        <fullName evidence="11">RING-type E3 ubiquitin transferase Topors</fullName>
    </alternativeName>
    <alternativeName>
        <fullName evidence="13">SUMO1-protein E3 ligase Topors</fullName>
    </alternativeName>
    <alternativeName>
        <fullName evidence="12">Topoisomerase I-binding RING finger protein</fullName>
    </alternativeName>
    <alternativeName>
        <fullName evidence="14">Topoisomerase I-binding arginine/serine-rich protein</fullName>
    </alternativeName>
</protein>
<dbReference type="InterPro" id="IPR001841">
    <property type="entry name" value="Znf_RING"/>
</dbReference>
<evidence type="ECO:0000256" key="11">
    <source>
        <dbReference type="ARBA" id="ARBA00076856"/>
    </source>
</evidence>
<sequence length="607" mass="69757">MSQEEQPQGKWRQRRASSSSPPKSRWDSPPLQNVSTMSSPTRTSAGSPVSCPICLGTPENKSFSDTCFHEFCFTCLLEWSKIKSECPLCKQPFTRIIHSVRSMDQYEEYQVPEEQPETGESMDDWLYYALNPYVRSAMLNRDPRRRHAIARRFRHFHYQDFVIPRDPRPPRPHRPRPHATGDFRRQVYEDHMWSQLLPDVTGTFREATPRFFRENPAMTHRLVPWLNRELSILVVHSGDPQQIQRLIDMILELIKSHSILSPAFRRHVEPHVGTRAKHFQHEFYTFARSPYDVTGYDQHVHFEHRHEQEDSSDSGSEIEVLEELSPSRSSTARTHISNDILGYIPTTSRSEALERVARFLANNVTSPEPGPSGRGDSSNVAGQTTPSCRWDSSSDSDVEVVAILRPKQERTPVLIDINSDEETPVSVPTSPVDPNPRKSKNGERLKRLMRQQLNGAGSSSSLTVGESSGSSRRRIQSSVSSDESSAKKFRKRSYRKADYDSSDSEFEPNRKMKSPRPLKISSRDEISRGSSSDEEKKKKKRRKRSRDERSDRKKSGKHKKHKRKKSKERDSKRKKSKSHRRCDDTSSSSSSRGSAKSSSSSLRSWHE</sequence>
<comment type="catalytic activity">
    <reaction evidence="1">
        <text>S-ubiquitinyl-[E2 ubiquitin-conjugating enzyme]-L-cysteine + [acceptor protein]-L-lysine = [E2 ubiquitin-conjugating enzyme]-L-cysteine + N(6)-ubiquitinyl-[acceptor protein]-L-lysine.</text>
        <dbReference type="EC" id="2.3.2.27"/>
    </reaction>
</comment>
<dbReference type="Proteomes" id="UP001187531">
    <property type="component" value="Unassembled WGS sequence"/>
</dbReference>
<feature type="compositionally biased region" description="Low complexity" evidence="16">
    <location>
        <begin position="457"/>
        <end position="483"/>
    </location>
</feature>
<feature type="compositionally biased region" description="Polar residues" evidence="16">
    <location>
        <begin position="375"/>
        <end position="387"/>
    </location>
</feature>
<dbReference type="GO" id="GO:0006513">
    <property type="term" value="P:protein monoubiquitination"/>
    <property type="evidence" value="ECO:0007669"/>
    <property type="project" value="TreeGrafter"/>
</dbReference>
<feature type="region of interest" description="Disordered" evidence="16">
    <location>
        <begin position="363"/>
        <end position="396"/>
    </location>
</feature>
<dbReference type="InterPro" id="IPR013083">
    <property type="entry name" value="Znf_RING/FYVE/PHD"/>
</dbReference>
<keyword evidence="8" id="KW-0805">Transcription regulation</keyword>
<evidence type="ECO:0000313" key="18">
    <source>
        <dbReference type="EMBL" id="KAK2722211.1"/>
    </source>
</evidence>
<dbReference type="SUPFAM" id="SSF57850">
    <property type="entry name" value="RING/U-box"/>
    <property type="match status" value="1"/>
</dbReference>
<evidence type="ECO:0000256" key="2">
    <source>
        <dbReference type="ARBA" id="ARBA00012483"/>
    </source>
</evidence>
<dbReference type="EMBL" id="JAVRJZ010000005">
    <property type="protein sequence ID" value="KAK2722211.1"/>
    <property type="molecule type" value="Genomic_DNA"/>
</dbReference>
<feature type="compositionally biased region" description="Low complexity" evidence="16">
    <location>
        <begin position="586"/>
        <end position="607"/>
    </location>
</feature>
<reference evidence="18" key="1">
    <citation type="submission" date="2023-07" db="EMBL/GenBank/DDBJ databases">
        <title>Chromosome-level genome assembly of Artemia franciscana.</title>
        <authorList>
            <person name="Jo E."/>
        </authorList>
    </citation>
    <scope>NUCLEOTIDE SEQUENCE</scope>
    <source>
        <tissue evidence="18">Whole body</tissue>
    </source>
</reference>
<evidence type="ECO:0000259" key="17">
    <source>
        <dbReference type="PROSITE" id="PS50089"/>
    </source>
</evidence>